<feature type="transmembrane region" description="Helical" evidence="1">
    <location>
        <begin position="52"/>
        <end position="71"/>
    </location>
</feature>
<dbReference type="OrthoDB" id="3787029at2"/>
<keyword evidence="3" id="KW-1185">Reference proteome</keyword>
<keyword evidence="1" id="KW-1133">Transmembrane helix</keyword>
<proteinExistence type="predicted"/>
<dbReference type="RefSeq" id="WP_123235470.1">
    <property type="nucleotide sequence ID" value="NZ_RJSG01000005.1"/>
</dbReference>
<dbReference type="EMBL" id="RJSG01000005">
    <property type="protein sequence ID" value="RNL77324.1"/>
    <property type="molecule type" value="Genomic_DNA"/>
</dbReference>
<name>A0A3N0DNU8_9ACTN</name>
<protein>
    <submittedName>
        <fullName evidence="2">Uncharacterized protein</fullName>
    </submittedName>
</protein>
<evidence type="ECO:0000313" key="3">
    <source>
        <dbReference type="Proteomes" id="UP000277094"/>
    </source>
</evidence>
<gene>
    <name evidence="2" type="ORF">EFL95_17890</name>
</gene>
<organism evidence="2 3">
    <name type="scientific">Nocardioides marmorisolisilvae</name>
    <dbReference type="NCBI Taxonomy" id="1542737"/>
    <lineage>
        <taxon>Bacteria</taxon>
        <taxon>Bacillati</taxon>
        <taxon>Actinomycetota</taxon>
        <taxon>Actinomycetes</taxon>
        <taxon>Propionibacteriales</taxon>
        <taxon>Nocardioidaceae</taxon>
        <taxon>Nocardioides</taxon>
    </lineage>
</organism>
<dbReference type="Proteomes" id="UP000277094">
    <property type="component" value="Unassembled WGS sequence"/>
</dbReference>
<evidence type="ECO:0000256" key="1">
    <source>
        <dbReference type="SAM" id="Phobius"/>
    </source>
</evidence>
<keyword evidence="1" id="KW-0812">Transmembrane</keyword>
<sequence>MRRPEPVEGADDDLRDLLGLAAGDARYPVDPGADLARARTAQRDRFRRRVRLGTGALALVAVAGVGTGIAISDAGQDDPGSSSAAVGRVRLVAEQLDATPYTFDLTPKGWSVQSQNADRVTIAPDGGGTSSNPDVFIGKLVILFDQNPVGGVRFEQDGRTFWLGSDSGYTTISTLTRGAEPVGVVRIQYPNNAGWTRATMVRFLASVHVGPGARPGLG</sequence>
<reference evidence="2 3" key="1">
    <citation type="submission" date="2018-11" db="EMBL/GenBank/DDBJ databases">
        <authorList>
            <person name="Li F."/>
        </authorList>
    </citation>
    <scope>NUCLEOTIDE SEQUENCE [LARGE SCALE GENOMIC DNA]</scope>
    <source>
        <strain evidence="2 3">KIS18-7</strain>
    </source>
</reference>
<keyword evidence="1" id="KW-0472">Membrane</keyword>
<evidence type="ECO:0000313" key="2">
    <source>
        <dbReference type="EMBL" id="RNL77324.1"/>
    </source>
</evidence>
<comment type="caution">
    <text evidence="2">The sequence shown here is derived from an EMBL/GenBank/DDBJ whole genome shotgun (WGS) entry which is preliminary data.</text>
</comment>
<dbReference type="AlphaFoldDB" id="A0A3N0DNU8"/>
<accession>A0A3N0DNU8</accession>